<protein>
    <recommendedName>
        <fullName evidence="4">PknH-like extracellular domain-containing protein</fullName>
    </recommendedName>
</protein>
<keyword evidence="3" id="KW-1185">Reference proteome</keyword>
<gene>
    <name evidence="2" type="ORF">Ato02nite_001240</name>
</gene>
<evidence type="ECO:0008006" key="4">
    <source>
        <dbReference type="Google" id="ProtNLM"/>
    </source>
</evidence>
<feature type="signal peptide" evidence="1">
    <location>
        <begin position="1"/>
        <end position="29"/>
    </location>
</feature>
<evidence type="ECO:0000313" key="2">
    <source>
        <dbReference type="EMBL" id="GIM88331.1"/>
    </source>
</evidence>
<evidence type="ECO:0000313" key="3">
    <source>
        <dbReference type="Proteomes" id="UP000677082"/>
    </source>
</evidence>
<name>A0A919T675_9ACTN</name>
<dbReference type="AlphaFoldDB" id="A0A919T675"/>
<organism evidence="2 3">
    <name type="scientific">Paractinoplanes toevensis</name>
    <dbReference type="NCBI Taxonomy" id="571911"/>
    <lineage>
        <taxon>Bacteria</taxon>
        <taxon>Bacillati</taxon>
        <taxon>Actinomycetota</taxon>
        <taxon>Actinomycetes</taxon>
        <taxon>Micromonosporales</taxon>
        <taxon>Micromonosporaceae</taxon>
        <taxon>Paractinoplanes</taxon>
    </lineage>
</organism>
<accession>A0A919T675</accession>
<evidence type="ECO:0000256" key="1">
    <source>
        <dbReference type="SAM" id="SignalP"/>
    </source>
</evidence>
<dbReference type="EMBL" id="BOQN01000001">
    <property type="protein sequence ID" value="GIM88331.1"/>
    <property type="molecule type" value="Genomic_DNA"/>
</dbReference>
<keyword evidence="1" id="KW-0732">Signal</keyword>
<feature type="chain" id="PRO_5036789291" description="PknH-like extracellular domain-containing protein" evidence="1">
    <location>
        <begin position="30"/>
        <end position="241"/>
    </location>
</feature>
<comment type="caution">
    <text evidence="2">The sequence shown here is derived from an EMBL/GenBank/DDBJ whole genome shotgun (WGS) entry which is preliminary data.</text>
</comment>
<dbReference type="Proteomes" id="UP000677082">
    <property type="component" value="Unassembled WGS sequence"/>
</dbReference>
<reference evidence="2 3" key="1">
    <citation type="submission" date="2021-03" db="EMBL/GenBank/DDBJ databases">
        <title>Whole genome shotgun sequence of Actinoplanes toevensis NBRC 105298.</title>
        <authorList>
            <person name="Komaki H."/>
            <person name="Tamura T."/>
        </authorList>
    </citation>
    <scope>NUCLEOTIDE SEQUENCE [LARGE SCALE GENOMIC DNA]</scope>
    <source>
        <strain evidence="2 3">NBRC 105298</strain>
    </source>
</reference>
<proteinExistence type="predicted"/>
<sequence>MPKIGYKSVKLAIAVATGLALTTPVPAVASPATPAAPGAPAAASAPALASVPVASRPKRLTAALLATTDLPPGYQPMLGSTGTSMMGDISTDADICDHRVATSAGIRKSETAGVAFTRTGGGPMLFESLTVTGPRAARALVAGVASAPRLCPSVLTSIPSSGQRARLLIRPLRVPRLGDAAAGVAFTVTFPAVNLTVQGKMITVAYRDVATTIMLIGVPQTSPREATAIAAAAVHKLQRIR</sequence>